<organism evidence="2 3">
    <name type="scientific">Xylona heveae (strain CBS 132557 / TC161)</name>
    <dbReference type="NCBI Taxonomy" id="1328760"/>
    <lineage>
        <taxon>Eukaryota</taxon>
        <taxon>Fungi</taxon>
        <taxon>Dikarya</taxon>
        <taxon>Ascomycota</taxon>
        <taxon>Pezizomycotina</taxon>
        <taxon>Xylonomycetes</taxon>
        <taxon>Xylonales</taxon>
        <taxon>Xylonaceae</taxon>
        <taxon>Xylona</taxon>
    </lineage>
</organism>
<gene>
    <name evidence="2" type="ORF">L228DRAFT_139991</name>
</gene>
<feature type="region of interest" description="Disordered" evidence="1">
    <location>
        <begin position="1"/>
        <end position="77"/>
    </location>
</feature>
<protein>
    <submittedName>
        <fullName evidence="2">Uncharacterized protein</fullName>
    </submittedName>
</protein>
<feature type="compositionally biased region" description="Basic and acidic residues" evidence="1">
    <location>
        <begin position="1"/>
        <end position="10"/>
    </location>
</feature>
<dbReference type="RefSeq" id="XP_018188504.1">
    <property type="nucleotide sequence ID" value="XM_018329167.1"/>
</dbReference>
<name>A0A165H3U3_XYLHT</name>
<keyword evidence="3" id="KW-1185">Reference proteome</keyword>
<evidence type="ECO:0000256" key="1">
    <source>
        <dbReference type="SAM" id="MobiDB-lite"/>
    </source>
</evidence>
<dbReference type="GeneID" id="28894304"/>
<reference evidence="2 3" key="1">
    <citation type="journal article" date="2016" name="Fungal Biol.">
        <title>The genome of Xylona heveae provides a window into fungal endophytism.</title>
        <authorList>
            <person name="Gazis R."/>
            <person name="Kuo A."/>
            <person name="Riley R."/>
            <person name="LaButti K."/>
            <person name="Lipzen A."/>
            <person name="Lin J."/>
            <person name="Amirebrahimi M."/>
            <person name="Hesse C.N."/>
            <person name="Spatafora J.W."/>
            <person name="Henrissat B."/>
            <person name="Hainaut M."/>
            <person name="Grigoriev I.V."/>
            <person name="Hibbett D.S."/>
        </authorList>
    </citation>
    <scope>NUCLEOTIDE SEQUENCE [LARGE SCALE GENOMIC DNA]</scope>
    <source>
        <strain evidence="2 3">TC161</strain>
    </source>
</reference>
<proteinExistence type="predicted"/>
<dbReference type="InParanoid" id="A0A165H3U3"/>
<evidence type="ECO:0000313" key="3">
    <source>
        <dbReference type="Proteomes" id="UP000076632"/>
    </source>
</evidence>
<dbReference type="EMBL" id="KV407458">
    <property type="protein sequence ID" value="KZF22949.1"/>
    <property type="molecule type" value="Genomic_DNA"/>
</dbReference>
<evidence type="ECO:0000313" key="2">
    <source>
        <dbReference type="EMBL" id="KZF22949.1"/>
    </source>
</evidence>
<dbReference type="AlphaFoldDB" id="A0A165H3U3"/>
<feature type="compositionally biased region" description="Basic and acidic residues" evidence="1">
    <location>
        <begin position="50"/>
        <end position="77"/>
    </location>
</feature>
<sequence>MQRINSKDCEPSAAKARTGNDRNTTSNAPTRDPSYYMTCSLAVKSTKERKRNDNNNKRKARDDTRLCEGGRRETNAE</sequence>
<accession>A0A165H3U3</accession>
<dbReference type="Proteomes" id="UP000076632">
    <property type="component" value="Unassembled WGS sequence"/>
</dbReference>